<reference evidence="2" key="2">
    <citation type="submission" date="2025-08" db="UniProtKB">
        <authorList>
            <consortium name="RefSeq"/>
        </authorList>
    </citation>
    <scope>IDENTIFICATION</scope>
    <source>
        <tissue evidence="2">Leaf</tissue>
    </source>
</reference>
<name>A0A1U7X706_NICSY</name>
<sequence>MAICTIRPVKLIKLGRNLVRAQIKSGLKSGDETTKTIRVISRPTLPDSDQRRRSSIILVYKVVQIRRFFGFLYVYSASYEVVTIIIRRLSWVSCILVVDYCHAPLCQLGG</sequence>
<dbReference type="RefSeq" id="XP_009785466.1">
    <property type="nucleotide sequence ID" value="XM_009787164.1"/>
</dbReference>
<organism evidence="1 2">
    <name type="scientific">Nicotiana sylvestris</name>
    <name type="common">Wood tobacco</name>
    <name type="synonym">South American tobacco</name>
    <dbReference type="NCBI Taxonomy" id="4096"/>
    <lineage>
        <taxon>Eukaryota</taxon>
        <taxon>Viridiplantae</taxon>
        <taxon>Streptophyta</taxon>
        <taxon>Embryophyta</taxon>
        <taxon>Tracheophyta</taxon>
        <taxon>Spermatophyta</taxon>
        <taxon>Magnoliopsida</taxon>
        <taxon>eudicotyledons</taxon>
        <taxon>Gunneridae</taxon>
        <taxon>Pentapetalae</taxon>
        <taxon>asterids</taxon>
        <taxon>lamiids</taxon>
        <taxon>Solanales</taxon>
        <taxon>Solanaceae</taxon>
        <taxon>Nicotianoideae</taxon>
        <taxon>Nicotianeae</taxon>
        <taxon>Nicotiana</taxon>
    </lineage>
</organism>
<accession>A0A1U7X706</accession>
<evidence type="ECO:0000313" key="1">
    <source>
        <dbReference type="Proteomes" id="UP000189701"/>
    </source>
</evidence>
<dbReference type="Proteomes" id="UP000189701">
    <property type="component" value="Unplaced"/>
</dbReference>
<keyword evidence="1" id="KW-1185">Reference proteome</keyword>
<evidence type="ECO:0000313" key="2">
    <source>
        <dbReference type="RefSeq" id="XP_009785466.1"/>
    </source>
</evidence>
<proteinExistence type="predicted"/>
<reference evidence="1" key="1">
    <citation type="journal article" date="2013" name="Genome Biol.">
        <title>Reference genomes and transcriptomes of Nicotiana sylvestris and Nicotiana tomentosiformis.</title>
        <authorList>
            <person name="Sierro N."/>
            <person name="Battey J.N."/>
            <person name="Ouadi S."/>
            <person name="Bovet L."/>
            <person name="Goepfert S."/>
            <person name="Bakaher N."/>
            <person name="Peitsch M.C."/>
            <person name="Ivanov N.V."/>
        </authorList>
    </citation>
    <scope>NUCLEOTIDE SEQUENCE [LARGE SCALE GENOMIC DNA]</scope>
</reference>
<dbReference type="AlphaFoldDB" id="A0A1U7X706"/>
<gene>
    <name evidence="2" type="primary">LOC104233725</name>
</gene>
<protein>
    <submittedName>
        <fullName evidence="2">Uncharacterized protein LOC104233725</fullName>
    </submittedName>
</protein>